<dbReference type="Proteomes" id="UP000477386">
    <property type="component" value="Unassembled WGS sequence"/>
</dbReference>
<name>A0A6M0IHH7_9BACT</name>
<dbReference type="RefSeq" id="WP_164036760.1">
    <property type="nucleotide sequence ID" value="NZ_JAAGNZ010000001.1"/>
</dbReference>
<keyword evidence="2" id="KW-1185">Reference proteome</keyword>
<accession>A0A6M0IHH7</accession>
<dbReference type="Gene3D" id="2.40.160.130">
    <property type="entry name" value="Capsule assembly protein Wzi"/>
    <property type="match status" value="1"/>
</dbReference>
<proteinExistence type="predicted"/>
<dbReference type="InterPro" id="IPR038636">
    <property type="entry name" value="Wzi_sf"/>
</dbReference>
<evidence type="ECO:0000313" key="2">
    <source>
        <dbReference type="Proteomes" id="UP000477386"/>
    </source>
</evidence>
<organism evidence="1 2">
    <name type="scientific">Spirosoma agri</name>
    <dbReference type="NCBI Taxonomy" id="1987381"/>
    <lineage>
        <taxon>Bacteria</taxon>
        <taxon>Pseudomonadati</taxon>
        <taxon>Bacteroidota</taxon>
        <taxon>Cytophagia</taxon>
        <taxon>Cytophagales</taxon>
        <taxon>Cytophagaceae</taxon>
        <taxon>Spirosoma</taxon>
    </lineage>
</organism>
<dbReference type="EMBL" id="JAAGNZ010000001">
    <property type="protein sequence ID" value="NEU67145.1"/>
    <property type="molecule type" value="Genomic_DNA"/>
</dbReference>
<gene>
    <name evidence="1" type="ORF">GK091_09665</name>
</gene>
<evidence type="ECO:0000313" key="1">
    <source>
        <dbReference type="EMBL" id="NEU67145.1"/>
    </source>
</evidence>
<sequence>MCAFINGLIIAFFLGQAPGFSQPDTVAKPVRAYLEAGALLTTGTAVPFWLRANQYGTIPLLGSLTTYRMGHFADYKPGNTARFDWGYGLELVETIGRSGQQLLLPQAYLKGRWHQLELYAGRRKTIVGLVDTLLTSGAYAMSGNAMPLPTIQLGTPGFITVPFTKRILSIYATYGHAWFETANRKVEHTYLHQATFYARIGKPTWPVRFVGGINHQVVWGGYSPYLSNDLSNNGHLPSSFKAYLYAVTALSYSDASIDGNVTSFDETNRIGNHLGSLDLGAEFSLGGCTVLVYRQNPFETGAIWYLTTIADGLNGLSIRRQNQGDSFFSIDRGLLEFLYTANQGGDRFVIDDPYQRGKVDYFNNSQYKDGWTSRAHTIGTPFLTPEGDIRPNLPYGPIINNRVALWHLGLSGRVGHTVNWLLKVSESRNRGTYNAPFASPLDQFSALLQVTAPLHLPLLGDSQLTSRLATDQGSFLPRSTGVLISLQKSWQSTWSSRSSTHGKEMAK</sequence>
<reference evidence="1 2" key="1">
    <citation type="submission" date="2020-02" db="EMBL/GenBank/DDBJ databases">
        <title>Draft genome sequence of two Spirosoma agri KCTC 52727 and Spirosoma terrae KCTC 52035.</title>
        <authorList>
            <person name="Rojas J."/>
            <person name="Ambika Manirajan B."/>
            <person name="Ratering S."/>
            <person name="Suarez C."/>
            <person name="Schnell S."/>
        </authorList>
    </citation>
    <scope>NUCLEOTIDE SEQUENCE [LARGE SCALE GENOMIC DNA]</scope>
    <source>
        <strain evidence="1 2">KCTC 52727</strain>
    </source>
</reference>
<protein>
    <submittedName>
        <fullName evidence="1">Capsule assembly Wzi family protein</fullName>
    </submittedName>
</protein>
<comment type="caution">
    <text evidence="1">The sequence shown here is derived from an EMBL/GenBank/DDBJ whole genome shotgun (WGS) entry which is preliminary data.</text>
</comment>
<dbReference type="AlphaFoldDB" id="A0A6M0IHH7"/>